<dbReference type="InterPro" id="IPR029066">
    <property type="entry name" value="PLP-binding_barrel"/>
</dbReference>
<dbReference type="InterPro" id="IPR009006">
    <property type="entry name" value="Ala_racemase/Decarboxylase_C"/>
</dbReference>
<evidence type="ECO:0000256" key="2">
    <source>
        <dbReference type="ARBA" id="ARBA00022898"/>
    </source>
</evidence>
<keyword evidence="5" id="KW-1185">Reference proteome</keyword>
<organism evidence="4 5">
    <name type="scientific">Tropicibacter oceani</name>
    <dbReference type="NCBI Taxonomy" id="3058420"/>
    <lineage>
        <taxon>Bacteria</taxon>
        <taxon>Pseudomonadati</taxon>
        <taxon>Pseudomonadota</taxon>
        <taxon>Alphaproteobacteria</taxon>
        <taxon>Rhodobacterales</taxon>
        <taxon>Roseobacteraceae</taxon>
        <taxon>Tropicibacter</taxon>
    </lineage>
</organism>
<dbReference type="PANTHER" id="PTHR43727">
    <property type="entry name" value="DIAMINOPIMELATE DECARBOXYLASE"/>
    <property type="match status" value="1"/>
</dbReference>
<reference evidence="4 5" key="1">
    <citation type="submission" date="2023-05" db="EMBL/GenBank/DDBJ databases">
        <title>YMD87, complete Genome.</title>
        <authorList>
            <person name="Zhang J."/>
            <person name="Xu X."/>
        </authorList>
    </citation>
    <scope>NUCLEOTIDE SEQUENCE [LARGE SCALE GENOMIC DNA]</scope>
    <source>
        <strain evidence="4 5">YMD87</strain>
    </source>
</reference>
<comment type="cofactor">
    <cofactor evidence="1">
        <name>pyridoxal 5'-phosphate</name>
        <dbReference type="ChEBI" id="CHEBI:597326"/>
    </cofactor>
</comment>
<dbReference type="EMBL" id="CP124616">
    <property type="protein sequence ID" value="WGW04520.1"/>
    <property type="molecule type" value="Genomic_DNA"/>
</dbReference>
<dbReference type="SUPFAM" id="SSF51419">
    <property type="entry name" value="PLP-binding barrel"/>
    <property type="match status" value="1"/>
</dbReference>
<proteinExistence type="predicted"/>
<dbReference type="RefSeq" id="WP_282301155.1">
    <property type="nucleotide sequence ID" value="NZ_CP124616.1"/>
</dbReference>
<accession>A0ABY8QIQ1</accession>
<dbReference type="PRINTS" id="PR01182">
    <property type="entry name" value="ORNDCRBXLASE"/>
</dbReference>
<gene>
    <name evidence="4" type="ORF">QF118_02925</name>
</gene>
<sequence>MSLTADQIDNAARLAGTPLYAYSAPALRDRVQQLRKAIPEAGFVYSLKANPNLSIVQCLTGQGIGTEVCSLFELETSLAAGVPAQATIFVGPAKSPREIRRAIAVGIKAIIAESLEELGLIDTIAAEMGVVQPVALRINPSFHTRGAKLSMSGKPTQFGIGDEDIDGALALIAEARQIRLVGLHVYMGTRILDHQVVAENTRNVLALADDIIARAGHGLEFVDIGGGWGVPYAADETALDFPALAEAVNTMAAAWKTRHRGTQIIIELGRYLVAEAGVFVTAVRYVKSSKGVRFAVCDGGANLHGAAGQAAGFRRNFPIRALHPRPGDTAPWNVSGPLCTPMDVIGQKVDLPPVQPGDLLCIDRSGAYGLTASPAQFLSFASPAEVLVDGPRITQIRAPGTLAAHLAQFTPAELTPLADAPKTLQTAEV</sequence>
<evidence type="ECO:0000313" key="4">
    <source>
        <dbReference type="EMBL" id="WGW04520.1"/>
    </source>
</evidence>
<protein>
    <recommendedName>
        <fullName evidence="3">Orn/DAP/Arg decarboxylase 2 N-terminal domain-containing protein</fullName>
    </recommendedName>
</protein>
<evidence type="ECO:0000256" key="1">
    <source>
        <dbReference type="ARBA" id="ARBA00001933"/>
    </source>
</evidence>
<name>A0ABY8QIQ1_9RHOB</name>
<dbReference type="Pfam" id="PF02784">
    <property type="entry name" value="Orn_Arg_deC_N"/>
    <property type="match status" value="1"/>
</dbReference>
<evidence type="ECO:0000313" key="5">
    <source>
        <dbReference type="Proteomes" id="UP001241605"/>
    </source>
</evidence>
<dbReference type="Proteomes" id="UP001241605">
    <property type="component" value="Chromosome"/>
</dbReference>
<dbReference type="InterPro" id="IPR000183">
    <property type="entry name" value="Orn/DAP/Arg_de-COase"/>
</dbReference>
<dbReference type="Gene3D" id="3.20.20.10">
    <property type="entry name" value="Alanine racemase"/>
    <property type="match status" value="1"/>
</dbReference>
<dbReference type="InterPro" id="IPR002433">
    <property type="entry name" value="Orn_de-COase"/>
</dbReference>
<dbReference type="SUPFAM" id="SSF50621">
    <property type="entry name" value="Alanine racemase C-terminal domain-like"/>
    <property type="match status" value="1"/>
</dbReference>
<dbReference type="InterPro" id="IPR022644">
    <property type="entry name" value="De-COase2_N"/>
</dbReference>
<dbReference type="PANTHER" id="PTHR43727:SF2">
    <property type="entry name" value="GROUP IV DECARBOXYLASE"/>
    <property type="match status" value="1"/>
</dbReference>
<evidence type="ECO:0000259" key="3">
    <source>
        <dbReference type="Pfam" id="PF02784"/>
    </source>
</evidence>
<dbReference type="PRINTS" id="PR01179">
    <property type="entry name" value="ODADCRBXLASE"/>
</dbReference>
<feature type="domain" description="Orn/DAP/Arg decarboxylase 2 N-terminal" evidence="3">
    <location>
        <begin position="27"/>
        <end position="274"/>
    </location>
</feature>
<keyword evidence="2" id="KW-0663">Pyridoxal phosphate</keyword>
<dbReference type="Gene3D" id="2.40.37.10">
    <property type="entry name" value="Lyase, Ornithine Decarboxylase, Chain A, domain 1"/>
    <property type="match status" value="1"/>
</dbReference>